<comment type="subcellular location">
    <subcellularLocation>
        <location evidence="1">Cell outer membrane</location>
    </subcellularLocation>
</comment>
<name>A0A1Z4BNR8_9FLAO</name>
<keyword evidence="5" id="KW-0675">Receptor</keyword>
<evidence type="ECO:0000256" key="2">
    <source>
        <dbReference type="ARBA" id="ARBA00023136"/>
    </source>
</evidence>
<evidence type="ECO:0000313" key="5">
    <source>
        <dbReference type="EMBL" id="ASF42936.1"/>
    </source>
</evidence>
<evidence type="ECO:0000313" key="6">
    <source>
        <dbReference type="Proteomes" id="UP000197007"/>
    </source>
</evidence>
<dbReference type="Gene3D" id="2.170.130.10">
    <property type="entry name" value="TonB-dependent receptor, plug domain"/>
    <property type="match status" value="1"/>
</dbReference>
<accession>A0A1Z4BNR8</accession>
<keyword evidence="3" id="KW-0998">Cell outer membrane</keyword>
<dbReference type="SUPFAM" id="SSF49464">
    <property type="entry name" value="Carboxypeptidase regulatory domain-like"/>
    <property type="match status" value="1"/>
</dbReference>
<dbReference type="InterPro" id="IPR008969">
    <property type="entry name" value="CarboxyPept-like_regulatory"/>
</dbReference>
<sequence length="795" mass="91036">MKKPLLLYSFFLFSYPLFSQSIKGKVTDMYQLPIEFAEVILYENNKPFLSELSGNKGDFTLSVNKKGNFTLVIRYLGEILYQKTIVLNENIDLGVLKVDNAHQLSEVILTAKKQLIEKKSDRLVYNVQNSLLSTGVSSDELLKNIPRIDPTSDGLKIIGKSNVLVMLDDRPLNISGDDLKNYLKTLRSENIDKIEIITNPSAKYDAAGNTGLINIKLKKKLNTGFDANISSTSILRTKASVNNTLTLNYSNEKLILNYNLFYGDENRNFENKNKLLFTDEQRESVENTERIDKGLSHQLNADYQLVKAINLGFYLNYSNWDNNAYGHSEVKFYNNVQSVLKTQQLPTNTLGNNKGLSFSPYLDIKLDTLGSQLKFYFNHNRNTNNSTSVFRANNYRGDGQILESSFENKNNIDYTFKINAFGTDLETTFLNTKIEIGGKGTYFSNDNGVKFYNKIGGLDVFVTSKSNDFLYKERLWAMYLNLSRNLTEKLFLSAGIRYEHTQTEETLITQNITNEKRYYNWFPTVSLSYEPNNNHSYALSFNQRIARPSLYDLNPFRNYKDANNYEIGNPDLLPNITTNIEFGYVYKGNLSFSLYGSKIADNWAFVVSTENNNNVVVTQPKNVLTTYSVGSELAYNWEISNCISNYSSANVSYQQSKSAEESLPDKNLRGIHGTLLSNFTITLNENKTNKLFLNMLYNTKGVEEMYVSKNTFLMRLGASLSFLQQKLNLNVYLTDPFNTTIARNSVDYSTYKFRNRIFNDNRSVHFSVIYKFGNNQSKTNEIQVDNSEKDRLIKE</sequence>
<dbReference type="InterPro" id="IPR036942">
    <property type="entry name" value="Beta-barrel_TonB_sf"/>
</dbReference>
<dbReference type="EMBL" id="CP022022">
    <property type="protein sequence ID" value="ASF42936.1"/>
    <property type="molecule type" value="Genomic_DNA"/>
</dbReference>
<dbReference type="Proteomes" id="UP000197007">
    <property type="component" value="Chromosome"/>
</dbReference>
<keyword evidence="2" id="KW-0472">Membrane</keyword>
<reference evidence="6" key="1">
    <citation type="submission" date="2017-06" db="EMBL/GenBank/DDBJ databases">
        <title>Complete genome sequence of Capnocytophaga sp. KCOM 1579 (=ChDC OS43) isolated from a human refractory periapical abscess lesion.</title>
        <authorList>
            <person name="Kook J.-K."/>
            <person name="Park S.-N."/>
            <person name="Lim Y.K."/>
            <person name="Roh H."/>
        </authorList>
    </citation>
    <scope>NUCLEOTIDE SEQUENCE [LARGE SCALE GENOMIC DNA]</scope>
    <source>
        <strain evidence="6">ChDC OS43</strain>
    </source>
</reference>
<dbReference type="KEGG" id="capn:CBG49_07550"/>
<keyword evidence="6" id="KW-1185">Reference proteome</keyword>
<protein>
    <submittedName>
        <fullName evidence="5">TonB-dependent receptor</fullName>
    </submittedName>
</protein>
<dbReference type="InterPro" id="IPR041700">
    <property type="entry name" value="OMP_b-brl_3"/>
</dbReference>
<dbReference type="InterPro" id="IPR037066">
    <property type="entry name" value="Plug_dom_sf"/>
</dbReference>
<feature type="domain" description="Outer membrane protein beta-barrel" evidence="4">
    <location>
        <begin position="365"/>
        <end position="770"/>
    </location>
</feature>
<dbReference type="Pfam" id="PF14905">
    <property type="entry name" value="OMP_b-brl_3"/>
    <property type="match status" value="1"/>
</dbReference>
<dbReference type="PANTHER" id="PTHR40980:SF4">
    <property type="entry name" value="TONB-DEPENDENT RECEPTOR-LIKE BETA-BARREL DOMAIN-CONTAINING PROTEIN"/>
    <property type="match status" value="1"/>
</dbReference>
<organism evidence="5 6">
    <name type="scientific">Capnocytophaga endodontalis</name>
    <dbReference type="NCBI Taxonomy" id="2708117"/>
    <lineage>
        <taxon>Bacteria</taxon>
        <taxon>Pseudomonadati</taxon>
        <taxon>Bacteroidota</taxon>
        <taxon>Flavobacteriia</taxon>
        <taxon>Flavobacteriales</taxon>
        <taxon>Flavobacteriaceae</taxon>
        <taxon>Capnocytophaga</taxon>
    </lineage>
</organism>
<evidence type="ECO:0000259" key="4">
    <source>
        <dbReference type="Pfam" id="PF14905"/>
    </source>
</evidence>
<dbReference type="AlphaFoldDB" id="A0A1Z4BNR8"/>
<evidence type="ECO:0000256" key="1">
    <source>
        <dbReference type="ARBA" id="ARBA00004442"/>
    </source>
</evidence>
<dbReference type="SUPFAM" id="SSF56935">
    <property type="entry name" value="Porins"/>
    <property type="match status" value="1"/>
</dbReference>
<evidence type="ECO:0000256" key="3">
    <source>
        <dbReference type="ARBA" id="ARBA00023237"/>
    </source>
</evidence>
<proteinExistence type="predicted"/>
<dbReference type="Gene3D" id="2.40.170.20">
    <property type="entry name" value="TonB-dependent receptor, beta-barrel domain"/>
    <property type="match status" value="1"/>
</dbReference>
<gene>
    <name evidence="5" type="ORF">CBG49_07550</name>
</gene>
<dbReference type="PANTHER" id="PTHR40980">
    <property type="entry name" value="PLUG DOMAIN-CONTAINING PROTEIN"/>
    <property type="match status" value="1"/>
</dbReference>
<dbReference type="GO" id="GO:0009279">
    <property type="term" value="C:cell outer membrane"/>
    <property type="evidence" value="ECO:0007669"/>
    <property type="project" value="UniProtKB-SubCell"/>
</dbReference>
<dbReference type="RefSeq" id="WP_088594016.1">
    <property type="nucleotide sequence ID" value="NZ_CP022022.1"/>
</dbReference>